<accession>A0A927JB88</accession>
<protein>
    <submittedName>
        <fullName evidence="4">TetR family transcriptional regulator</fullName>
    </submittedName>
</protein>
<dbReference type="InterPro" id="IPR041583">
    <property type="entry name" value="TetR_C_31"/>
</dbReference>
<reference evidence="4" key="1">
    <citation type="submission" date="2020-09" db="EMBL/GenBank/DDBJ databases">
        <title>Hoyosella lacisalsi sp. nov., a halotolerant actinobacterium isolated from soil of Lake Gudzhirganskoe.</title>
        <authorList>
            <person name="Yang Q."/>
            <person name="Guo P.Y."/>
            <person name="Liu S.W."/>
            <person name="Li F.N."/>
            <person name="Sun C.H."/>
        </authorList>
    </citation>
    <scope>NUCLEOTIDE SEQUENCE</scope>
    <source>
        <strain evidence="4">G463</strain>
    </source>
</reference>
<dbReference type="PROSITE" id="PS50977">
    <property type="entry name" value="HTH_TETR_2"/>
    <property type="match status" value="1"/>
</dbReference>
<dbReference type="InterPro" id="IPR009057">
    <property type="entry name" value="Homeodomain-like_sf"/>
</dbReference>
<dbReference type="Gene3D" id="1.10.357.10">
    <property type="entry name" value="Tetracycline Repressor, domain 2"/>
    <property type="match status" value="1"/>
</dbReference>
<gene>
    <name evidence="4" type="ORF">HT102_05340</name>
</gene>
<evidence type="ECO:0000313" key="4">
    <source>
        <dbReference type="EMBL" id="MBD8505906.1"/>
    </source>
</evidence>
<dbReference type="InterPro" id="IPR001647">
    <property type="entry name" value="HTH_TetR"/>
</dbReference>
<dbReference type="Pfam" id="PF17940">
    <property type="entry name" value="TetR_C_31"/>
    <property type="match status" value="1"/>
</dbReference>
<keyword evidence="5" id="KW-1185">Reference proteome</keyword>
<sequence length="204" mass="21571">MDPASTNPASTPKGERRRQALILAAADQLEELGLDAVTHRAVARRAGLPLASTTYYFATRDDVLVAALDFSGQRELELLERGVAPDASMAPSQPRDLAALLARIVAGGAAGPQRIPARVERMVALVRRPALRPHAQRFQEAETAILAEVLARAGRVVSADGMRALRALLDGIVLDVLISGAVDAEQVVARALEPVLDALAPKAP</sequence>
<evidence type="ECO:0000256" key="2">
    <source>
        <dbReference type="PROSITE-ProRule" id="PRU00335"/>
    </source>
</evidence>
<dbReference type="GO" id="GO:0003700">
    <property type="term" value="F:DNA-binding transcription factor activity"/>
    <property type="evidence" value="ECO:0007669"/>
    <property type="project" value="TreeGrafter"/>
</dbReference>
<dbReference type="GO" id="GO:0000976">
    <property type="term" value="F:transcription cis-regulatory region binding"/>
    <property type="evidence" value="ECO:0007669"/>
    <property type="project" value="TreeGrafter"/>
</dbReference>
<dbReference type="PANTHER" id="PTHR30055">
    <property type="entry name" value="HTH-TYPE TRANSCRIPTIONAL REGULATOR RUTR"/>
    <property type="match status" value="1"/>
</dbReference>
<comment type="caution">
    <text evidence="4">The sequence shown here is derived from an EMBL/GenBank/DDBJ whole genome shotgun (WGS) entry which is preliminary data.</text>
</comment>
<name>A0A927JB88_9ACTN</name>
<dbReference type="InterPro" id="IPR050109">
    <property type="entry name" value="HTH-type_TetR-like_transc_reg"/>
</dbReference>
<dbReference type="RefSeq" id="WP_192038352.1">
    <property type="nucleotide sequence ID" value="NZ_JACYWE010000002.1"/>
</dbReference>
<dbReference type="PANTHER" id="PTHR30055:SF231">
    <property type="entry name" value="TRANSCRIPTIONAL REGULATORY PROTEIN (PROBABLY DEOR-FAMILY)-RELATED"/>
    <property type="match status" value="1"/>
</dbReference>
<dbReference type="AlphaFoldDB" id="A0A927JB88"/>
<proteinExistence type="predicted"/>
<organism evidence="4 5">
    <name type="scientific">Lolliginicoccus lacisalsi</name>
    <dbReference type="NCBI Taxonomy" id="2742202"/>
    <lineage>
        <taxon>Bacteria</taxon>
        <taxon>Bacillati</taxon>
        <taxon>Actinomycetota</taxon>
        <taxon>Actinomycetes</taxon>
        <taxon>Mycobacteriales</taxon>
        <taxon>Hoyosellaceae</taxon>
        <taxon>Lolliginicoccus</taxon>
    </lineage>
</organism>
<feature type="domain" description="HTH tetR-type" evidence="3">
    <location>
        <begin position="15"/>
        <end position="75"/>
    </location>
</feature>
<evidence type="ECO:0000313" key="5">
    <source>
        <dbReference type="Proteomes" id="UP000642993"/>
    </source>
</evidence>
<dbReference type="SUPFAM" id="SSF46689">
    <property type="entry name" value="Homeodomain-like"/>
    <property type="match status" value="1"/>
</dbReference>
<dbReference type="EMBL" id="JACYWE010000002">
    <property type="protein sequence ID" value="MBD8505906.1"/>
    <property type="molecule type" value="Genomic_DNA"/>
</dbReference>
<evidence type="ECO:0000256" key="1">
    <source>
        <dbReference type="ARBA" id="ARBA00023125"/>
    </source>
</evidence>
<dbReference type="Proteomes" id="UP000642993">
    <property type="component" value="Unassembled WGS sequence"/>
</dbReference>
<keyword evidence="1 2" id="KW-0238">DNA-binding</keyword>
<evidence type="ECO:0000259" key="3">
    <source>
        <dbReference type="PROSITE" id="PS50977"/>
    </source>
</evidence>
<dbReference type="Pfam" id="PF00440">
    <property type="entry name" value="TetR_N"/>
    <property type="match status" value="1"/>
</dbReference>
<feature type="DNA-binding region" description="H-T-H motif" evidence="2">
    <location>
        <begin position="38"/>
        <end position="57"/>
    </location>
</feature>